<dbReference type="Proteomes" id="UP000587415">
    <property type="component" value="Unassembled WGS sequence"/>
</dbReference>
<proteinExistence type="predicted"/>
<protein>
    <recommendedName>
        <fullName evidence="4">DUF1176 domain-containing protein</fullName>
    </recommendedName>
</protein>
<dbReference type="RefSeq" id="WP_168046362.1">
    <property type="nucleotide sequence ID" value="NZ_JAATJM010000001.1"/>
</dbReference>
<evidence type="ECO:0008006" key="4">
    <source>
        <dbReference type="Google" id="ProtNLM"/>
    </source>
</evidence>
<keyword evidence="3" id="KW-1185">Reference proteome</keyword>
<evidence type="ECO:0000256" key="1">
    <source>
        <dbReference type="SAM" id="SignalP"/>
    </source>
</evidence>
<dbReference type="AlphaFoldDB" id="A0A7X5YKH6"/>
<accession>A0A7X5YKH6</accession>
<gene>
    <name evidence="2" type="ORF">GGQ87_001585</name>
</gene>
<sequence>MRRIIGPCLLALALVACGDGDGKAAKAGSASPTPLIAGSMPAASATQASGPTMPSASRKFRDWLAVCDNTNECAAFGPASDQTGWIRVAASPGPNGARSVSLGVWGDTDAKTGAMSVDIDGRRFVARSEQGSDDFRIAPGDAPALIAMIGSGKAMSVGAGDAPRMVSLSGAAAAMLWIDERQGKLQTPAALVGRGTRPVSAIPAPPAPPVVTPAPAVSQAGFGDSGQTLPAALEALPAVRECREEADSDWVRKEVMSARLDASTELWAVPCFSGAYNIGHDWYLTGPGGRNPRPVQLASASGETTTGTINGGYAANARTLVAFAKGRGPGDCGLAQTWTWTGRAFVLSEEHEMTECWGVPPDQWPSTWRTR</sequence>
<organism evidence="2 3">
    <name type="scientific">Brevundimonas alba</name>
    <dbReference type="NCBI Taxonomy" id="74314"/>
    <lineage>
        <taxon>Bacteria</taxon>
        <taxon>Pseudomonadati</taxon>
        <taxon>Pseudomonadota</taxon>
        <taxon>Alphaproteobacteria</taxon>
        <taxon>Caulobacterales</taxon>
        <taxon>Caulobacteraceae</taxon>
        <taxon>Brevundimonas</taxon>
    </lineage>
</organism>
<dbReference type="EMBL" id="JAATJM010000001">
    <property type="protein sequence ID" value="NJC41327.1"/>
    <property type="molecule type" value="Genomic_DNA"/>
</dbReference>
<evidence type="ECO:0000313" key="3">
    <source>
        <dbReference type="Proteomes" id="UP000587415"/>
    </source>
</evidence>
<dbReference type="InterPro" id="IPR009560">
    <property type="entry name" value="DUF1176"/>
</dbReference>
<evidence type="ECO:0000313" key="2">
    <source>
        <dbReference type="EMBL" id="NJC41327.1"/>
    </source>
</evidence>
<dbReference type="Pfam" id="PF06674">
    <property type="entry name" value="DUF1176"/>
    <property type="match status" value="1"/>
</dbReference>
<feature type="signal peptide" evidence="1">
    <location>
        <begin position="1"/>
        <end position="18"/>
    </location>
</feature>
<comment type="caution">
    <text evidence="2">The sequence shown here is derived from an EMBL/GenBank/DDBJ whole genome shotgun (WGS) entry which is preliminary data.</text>
</comment>
<name>A0A7X5YKH6_9CAUL</name>
<feature type="chain" id="PRO_5030512207" description="DUF1176 domain-containing protein" evidence="1">
    <location>
        <begin position="19"/>
        <end position="371"/>
    </location>
</feature>
<dbReference type="PROSITE" id="PS51257">
    <property type="entry name" value="PROKAR_LIPOPROTEIN"/>
    <property type="match status" value="1"/>
</dbReference>
<reference evidence="2 3" key="1">
    <citation type="submission" date="2020-03" db="EMBL/GenBank/DDBJ databases">
        <title>Genomic Encyclopedia of Type Strains, Phase IV (KMG-IV): sequencing the most valuable type-strain genomes for metagenomic binning, comparative biology and taxonomic classification.</title>
        <authorList>
            <person name="Goeker M."/>
        </authorList>
    </citation>
    <scope>NUCLEOTIDE SEQUENCE [LARGE SCALE GENOMIC DNA]</scope>
    <source>
        <strain evidence="2 3">DSM 4736</strain>
    </source>
</reference>
<keyword evidence="1" id="KW-0732">Signal</keyword>